<dbReference type="KEGG" id="vg:54991683"/>
<dbReference type="RefSeq" id="YP_009801173.1">
    <property type="nucleotide sequence ID" value="NC_047965.1"/>
</dbReference>
<feature type="compositionally biased region" description="Polar residues" evidence="1">
    <location>
        <begin position="60"/>
        <end position="71"/>
    </location>
</feature>
<evidence type="ECO:0008006" key="4">
    <source>
        <dbReference type="Google" id="ProtNLM"/>
    </source>
</evidence>
<proteinExistence type="predicted"/>
<evidence type="ECO:0000313" key="3">
    <source>
        <dbReference type="Proteomes" id="UP000246834"/>
    </source>
</evidence>
<reference evidence="2" key="2">
    <citation type="submission" date="2018-11" db="EMBL/GenBank/DDBJ databases">
        <title>Complete genome sequences of new Aeromonas and Pseudomonas phages promising in phage therapy dedicated to aquaculture.</title>
        <authorList>
            <person name="Stanczyk M."/>
        </authorList>
    </citation>
    <scope>NUCLEOTIDE SEQUENCE</scope>
</reference>
<accession>A0A2S1PDF4</accession>
<name>A0A2S1PDF4_9CAUD</name>
<dbReference type="InterPro" id="IPR020134">
    <property type="entry name" value="Phage_T7-like_6.7"/>
</dbReference>
<dbReference type="Proteomes" id="UP000246834">
    <property type="component" value="Segment"/>
</dbReference>
<reference evidence="2" key="1">
    <citation type="submission" date="2018-03" db="EMBL/GenBank/DDBJ databases">
        <authorList>
            <person name="Kolsut J."/>
            <person name="Wojcik E."/>
            <person name="Wojtasik A."/>
            <person name="Dastych J."/>
        </authorList>
    </citation>
    <scope>NUCLEOTIDE SEQUENCE</scope>
</reference>
<sequence length="88" mass="9355">MCFSKKMKVPKPNMDQKAPEPILLEPPKGIEMGDGPDDATDTDTTSSKGRDSVTIKKTGEGTQSSTSTDTGATKKKPTAAGIKRAMKR</sequence>
<organism evidence="2 3">
    <name type="scientific">Pseudomonas phage 22PfluR64PP</name>
    <dbReference type="NCBI Taxonomy" id="2163970"/>
    <lineage>
        <taxon>Viruses</taxon>
        <taxon>Duplodnaviria</taxon>
        <taxon>Heunggongvirae</taxon>
        <taxon>Uroviricota</taxon>
        <taxon>Caudoviricetes</taxon>
        <taxon>Autographivirales</taxon>
        <taxon>Autotranscriptaviridae</taxon>
        <taxon>Studiervirinae</taxon>
        <taxon>Pfluvirus</taxon>
        <taxon>Pfluvirus pv22PfluR64PP</taxon>
        <taxon>Pifdecavirus pv22PfluR64PP</taxon>
    </lineage>
</organism>
<dbReference type="GeneID" id="54991683"/>
<feature type="region of interest" description="Disordered" evidence="1">
    <location>
        <begin position="1"/>
        <end position="88"/>
    </location>
</feature>
<evidence type="ECO:0000313" key="2">
    <source>
        <dbReference type="EMBL" id="AWH14599.1"/>
    </source>
</evidence>
<feature type="compositionally biased region" description="Basic and acidic residues" evidence="1">
    <location>
        <begin position="48"/>
        <end position="59"/>
    </location>
</feature>
<evidence type="ECO:0000256" key="1">
    <source>
        <dbReference type="SAM" id="MobiDB-lite"/>
    </source>
</evidence>
<protein>
    <recommendedName>
        <fullName evidence="4">Virion structural protein</fullName>
    </recommendedName>
</protein>
<keyword evidence="3" id="KW-1185">Reference proteome</keyword>
<dbReference type="Pfam" id="PF17570">
    <property type="entry name" value="T7-like_gp67"/>
    <property type="match status" value="1"/>
</dbReference>
<dbReference type="EMBL" id="MH179472">
    <property type="protein sequence ID" value="AWH14599.1"/>
    <property type="molecule type" value="Genomic_DNA"/>
</dbReference>